<dbReference type="RefSeq" id="WP_310315338.1">
    <property type="nucleotide sequence ID" value="NZ_JAVDWU010000004.1"/>
</dbReference>
<keyword evidence="4 7" id="KW-0812">Transmembrane</keyword>
<reference evidence="8 9" key="1">
    <citation type="submission" date="2023-07" db="EMBL/GenBank/DDBJ databases">
        <title>Sorghum-associated microbial communities from plants grown in Nebraska, USA.</title>
        <authorList>
            <person name="Schachtman D."/>
        </authorList>
    </citation>
    <scope>NUCLEOTIDE SEQUENCE [LARGE SCALE GENOMIC DNA]</scope>
    <source>
        <strain evidence="8 9">4249</strain>
    </source>
</reference>
<evidence type="ECO:0000256" key="3">
    <source>
        <dbReference type="ARBA" id="ARBA00022475"/>
    </source>
</evidence>
<name>A0ABU1WLF3_9BURK</name>
<feature type="transmembrane region" description="Helical" evidence="7">
    <location>
        <begin position="6"/>
        <end position="22"/>
    </location>
</feature>
<sequence>MDFLIWLFVGGAIGWLASMWMRTHDQQSVFLNVGVGVVGAMLGGLFISPLTGVGTIDQSSFSLPDLIVSFLGAAILLAVVNAFHRGRAR</sequence>
<comment type="similarity">
    <text evidence="2">Belongs to the UPF0410 family.</text>
</comment>
<dbReference type="Proteomes" id="UP001265700">
    <property type="component" value="Unassembled WGS sequence"/>
</dbReference>
<evidence type="ECO:0000256" key="2">
    <source>
        <dbReference type="ARBA" id="ARBA00011006"/>
    </source>
</evidence>
<protein>
    <submittedName>
        <fullName evidence="8">Membrane protein YeaQ/YmgE (Transglycosylase-associated protein family)</fullName>
    </submittedName>
</protein>
<accession>A0ABU1WLF3</accession>
<gene>
    <name evidence="8" type="ORF">J2W49_002082</name>
</gene>
<dbReference type="EMBL" id="JAVDWU010000004">
    <property type="protein sequence ID" value="MDR7150124.1"/>
    <property type="molecule type" value="Genomic_DNA"/>
</dbReference>
<comment type="caution">
    <text evidence="8">The sequence shown here is derived from an EMBL/GenBank/DDBJ whole genome shotgun (WGS) entry which is preliminary data.</text>
</comment>
<evidence type="ECO:0000256" key="4">
    <source>
        <dbReference type="ARBA" id="ARBA00022692"/>
    </source>
</evidence>
<dbReference type="Pfam" id="PF04226">
    <property type="entry name" value="Transgly_assoc"/>
    <property type="match status" value="1"/>
</dbReference>
<proteinExistence type="inferred from homology"/>
<keyword evidence="6 7" id="KW-0472">Membrane</keyword>
<dbReference type="PANTHER" id="PTHR33884:SF3">
    <property type="entry name" value="UPF0410 PROTEIN YMGE"/>
    <property type="match status" value="1"/>
</dbReference>
<feature type="transmembrane region" description="Helical" evidence="7">
    <location>
        <begin position="67"/>
        <end position="84"/>
    </location>
</feature>
<keyword evidence="5 7" id="KW-1133">Transmembrane helix</keyword>
<evidence type="ECO:0000313" key="9">
    <source>
        <dbReference type="Proteomes" id="UP001265700"/>
    </source>
</evidence>
<keyword evidence="3" id="KW-1003">Cell membrane</keyword>
<evidence type="ECO:0000256" key="1">
    <source>
        <dbReference type="ARBA" id="ARBA00004651"/>
    </source>
</evidence>
<evidence type="ECO:0000256" key="7">
    <source>
        <dbReference type="SAM" id="Phobius"/>
    </source>
</evidence>
<evidence type="ECO:0000313" key="8">
    <source>
        <dbReference type="EMBL" id="MDR7150124.1"/>
    </source>
</evidence>
<feature type="transmembrane region" description="Helical" evidence="7">
    <location>
        <begin position="29"/>
        <end position="47"/>
    </location>
</feature>
<evidence type="ECO:0000256" key="6">
    <source>
        <dbReference type="ARBA" id="ARBA00023136"/>
    </source>
</evidence>
<evidence type="ECO:0000256" key="5">
    <source>
        <dbReference type="ARBA" id="ARBA00022989"/>
    </source>
</evidence>
<dbReference type="PANTHER" id="PTHR33884">
    <property type="entry name" value="UPF0410 PROTEIN YMGE"/>
    <property type="match status" value="1"/>
</dbReference>
<organism evidence="8 9">
    <name type="scientific">Hydrogenophaga palleronii</name>
    <dbReference type="NCBI Taxonomy" id="65655"/>
    <lineage>
        <taxon>Bacteria</taxon>
        <taxon>Pseudomonadati</taxon>
        <taxon>Pseudomonadota</taxon>
        <taxon>Betaproteobacteria</taxon>
        <taxon>Burkholderiales</taxon>
        <taxon>Comamonadaceae</taxon>
        <taxon>Hydrogenophaga</taxon>
    </lineage>
</organism>
<comment type="subcellular location">
    <subcellularLocation>
        <location evidence="1">Cell membrane</location>
        <topology evidence="1">Multi-pass membrane protein</topology>
    </subcellularLocation>
</comment>
<keyword evidence="9" id="KW-1185">Reference proteome</keyword>
<dbReference type="InterPro" id="IPR007341">
    <property type="entry name" value="Transgly_assoc"/>
</dbReference>